<keyword evidence="3" id="KW-1185">Reference proteome</keyword>
<feature type="signal peptide" evidence="1">
    <location>
        <begin position="1"/>
        <end position="24"/>
    </location>
</feature>
<evidence type="ECO:0000313" key="2">
    <source>
        <dbReference type="EMBL" id="MFC5477839.1"/>
    </source>
</evidence>
<dbReference type="Proteomes" id="UP001596101">
    <property type="component" value="Unassembled WGS sequence"/>
</dbReference>
<evidence type="ECO:0000313" key="3">
    <source>
        <dbReference type="Proteomes" id="UP001596101"/>
    </source>
</evidence>
<dbReference type="CDD" id="cd16329">
    <property type="entry name" value="LolA_like"/>
    <property type="match status" value="1"/>
</dbReference>
<gene>
    <name evidence="2" type="ORF">ACFPQ5_06555</name>
</gene>
<dbReference type="InterPro" id="IPR010752">
    <property type="entry name" value="DUF1329"/>
</dbReference>
<evidence type="ECO:0000256" key="1">
    <source>
        <dbReference type="SAM" id="SignalP"/>
    </source>
</evidence>
<dbReference type="RefSeq" id="WP_379752547.1">
    <property type="nucleotide sequence ID" value="NZ_JBHSMR010000010.1"/>
</dbReference>
<dbReference type="Pfam" id="PF07044">
    <property type="entry name" value="DUF1329"/>
    <property type="match status" value="1"/>
</dbReference>
<reference evidence="3" key="1">
    <citation type="journal article" date="2019" name="Int. J. Syst. Evol. Microbiol.">
        <title>The Global Catalogue of Microorganisms (GCM) 10K type strain sequencing project: providing services to taxonomists for standard genome sequencing and annotation.</title>
        <authorList>
            <consortium name="The Broad Institute Genomics Platform"/>
            <consortium name="The Broad Institute Genome Sequencing Center for Infectious Disease"/>
            <person name="Wu L."/>
            <person name="Ma J."/>
        </authorList>
    </citation>
    <scope>NUCLEOTIDE SEQUENCE [LARGE SCALE GENOMIC DNA]</scope>
    <source>
        <strain evidence="3">CCUG 43111</strain>
    </source>
</reference>
<organism evidence="2 3">
    <name type="scientific">Massilia suwonensis</name>
    <dbReference type="NCBI Taxonomy" id="648895"/>
    <lineage>
        <taxon>Bacteria</taxon>
        <taxon>Pseudomonadati</taxon>
        <taxon>Pseudomonadota</taxon>
        <taxon>Betaproteobacteria</taxon>
        <taxon>Burkholderiales</taxon>
        <taxon>Oxalobacteraceae</taxon>
        <taxon>Telluria group</taxon>
        <taxon>Massilia</taxon>
    </lineage>
</organism>
<proteinExistence type="predicted"/>
<accession>A0ABW0MHY8</accession>
<comment type="caution">
    <text evidence="2">The sequence shown here is derived from an EMBL/GenBank/DDBJ whole genome shotgun (WGS) entry which is preliminary data.</text>
</comment>
<feature type="chain" id="PRO_5045102859" evidence="1">
    <location>
        <begin position="25"/>
        <end position="455"/>
    </location>
</feature>
<keyword evidence="1" id="KW-0732">Signal</keyword>
<sequence length="455" mass="51042">MKTNRITHPILAALLAGLATGAQAEVTADEAKQLGSTLTQLGAVKAGNKEGTIPAYTGGLTKAPPGFKAGSGVWADPFKDEAPLVRIDAKNWQQHADKLSDGQKELFKKNPGFYMDVYPSHRTAAVPEDVLAKTVRNATTCKTTKGGLGVDQACRGGIPFPIAKSGHEMMWNQQLRYKADTTTRSSRSWVVDSSGKAVMTSQQQTFEETPYYHANLDGRDEQMYWRTYSVNSAPIRKAGEVTGLIDFLDPTQKPRRAWSYAPGQRRIKLAPEFSYDTPVASMGGVTLFDELFVFSGQMDRFDFKLVGKKEMYVPYNAYKLYFGCGVEEQFKEKYPNPACWRWELHRMWVVEATLKQGFRHAYAKRTYYIDEDTYGAMLYDAYDRSGQLYRSIFNSMIQLYDVNAPYTVKNVIFDFNKGMYALVNDGLVGGYGVVTTPRSNRDLNPETIVAKETAR</sequence>
<dbReference type="Gene3D" id="2.50.20.10">
    <property type="entry name" value="Lipoprotein localisation LolA/LolB/LppX"/>
    <property type="match status" value="1"/>
</dbReference>
<protein>
    <submittedName>
        <fullName evidence="2">DUF1329 domain-containing protein</fullName>
    </submittedName>
</protein>
<dbReference type="EMBL" id="JBHSMR010000010">
    <property type="protein sequence ID" value="MFC5477839.1"/>
    <property type="molecule type" value="Genomic_DNA"/>
</dbReference>
<name>A0ABW0MHY8_9BURK</name>